<dbReference type="Proteomes" id="UP000219621">
    <property type="component" value="Unassembled WGS sequence"/>
</dbReference>
<dbReference type="OrthoDB" id="9805051at2"/>
<dbReference type="InterPro" id="IPR000238">
    <property type="entry name" value="RbfA"/>
</dbReference>
<dbReference type="NCBIfam" id="TIGR00082">
    <property type="entry name" value="rbfA"/>
    <property type="match status" value="1"/>
</dbReference>
<accession>A0A286G915</accession>
<dbReference type="PANTHER" id="PTHR33515">
    <property type="entry name" value="RIBOSOME-BINDING FACTOR A, CHLOROPLASTIC-RELATED"/>
    <property type="match status" value="1"/>
</dbReference>
<comment type="subunit">
    <text evidence="2">Monomer. Binds 30S ribosomal subunits, but not 50S ribosomal subunits or 70S ribosomes.</text>
</comment>
<feature type="compositionally biased region" description="Acidic residues" evidence="3">
    <location>
        <begin position="135"/>
        <end position="159"/>
    </location>
</feature>
<dbReference type="PROSITE" id="PS01319">
    <property type="entry name" value="RBFA"/>
    <property type="match status" value="1"/>
</dbReference>
<comment type="function">
    <text evidence="2">One of several proteins that assist in the late maturation steps of the functional core of the 30S ribosomal subunit. Associates with free 30S ribosomal subunits (but not with 30S subunits that are part of 70S ribosomes or polysomes). Required for efficient processing of 16S rRNA. May interact with the 5'-terminal helix region of 16S rRNA.</text>
</comment>
<keyword evidence="5" id="KW-1185">Reference proteome</keyword>
<evidence type="ECO:0000256" key="2">
    <source>
        <dbReference type="HAMAP-Rule" id="MF_00003"/>
    </source>
</evidence>
<dbReference type="Pfam" id="PF02033">
    <property type="entry name" value="RBFA"/>
    <property type="match status" value="1"/>
</dbReference>
<feature type="region of interest" description="Disordered" evidence="3">
    <location>
        <begin position="124"/>
        <end position="169"/>
    </location>
</feature>
<keyword evidence="1 2" id="KW-0690">Ribosome biogenesis</keyword>
<evidence type="ECO:0000256" key="3">
    <source>
        <dbReference type="SAM" id="MobiDB-lite"/>
    </source>
</evidence>
<dbReference type="GO" id="GO:0043024">
    <property type="term" value="F:ribosomal small subunit binding"/>
    <property type="evidence" value="ECO:0007669"/>
    <property type="project" value="TreeGrafter"/>
</dbReference>
<dbReference type="PANTHER" id="PTHR33515:SF1">
    <property type="entry name" value="RIBOSOME-BINDING FACTOR A, CHLOROPLASTIC-RELATED"/>
    <property type="match status" value="1"/>
</dbReference>
<dbReference type="InterPro" id="IPR023799">
    <property type="entry name" value="RbfA_dom_sf"/>
</dbReference>
<dbReference type="HAMAP" id="MF_00003">
    <property type="entry name" value="RbfA"/>
    <property type="match status" value="1"/>
</dbReference>
<dbReference type="AlphaFoldDB" id="A0A286G915"/>
<dbReference type="SUPFAM" id="SSF89919">
    <property type="entry name" value="Ribosome-binding factor A, RbfA"/>
    <property type="match status" value="1"/>
</dbReference>
<evidence type="ECO:0000313" key="5">
    <source>
        <dbReference type="Proteomes" id="UP000219621"/>
    </source>
</evidence>
<protein>
    <recommendedName>
        <fullName evidence="2">Ribosome-binding factor A</fullName>
    </recommendedName>
</protein>
<reference evidence="4 5" key="1">
    <citation type="submission" date="2017-09" db="EMBL/GenBank/DDBJ databases">
        <authorList>
            <person name="Ehlers B."/>
            <person name="Leendertz F.H."/>
        </authorList>
    </citation>
    <scope>NUCLEOTIDE SEQUENCE [LARGE SCALE GENOMIC DNA]</scope>
    <source>
        <strain evidence="4 5">USBA 140</strain>
    </source>
</reference>
<sequence length="169" mass="18523">MTRGRGKPPSQRQLRVGEEIRHALAWALERGDFGNAGLDRPVTVTEVRVSPDLRNATAFVTPLGGGDPKPVLQALRRIGPHLRHELARQMRMKYVPNLSFQADESFDEAQHINVLLHSPEVVRDLDHGPAYPDGFADEDEDEEGAEEGDEDETGEEADAGDAGGDRHGA</sequence>
<gene>
    <name evidence="2" type="primary">rbfA</name>
    <name evidence="4" type="ORF">SAMN05421508_102237</name>
</gene>
<keyword evidence="2" id="KW-0963">Cytoplasm</keyword>
<dbReference type="NCBIfam" id="NF001802">
    <property type="entry name" value="PRK00521.2-5"/>
    <property type="match status" value="1"/>
</dbReference>
<dbReference type="GO" id="GO:0005829">
    <property type="term" value="C:cytosol"/>
    <property type="evidence" value="ECO:0007669"/>
    <property type="project" value="TreeGrafter"/>
</dbReference>
<organism evidence="4 5">
    <name type="scientific">Caenispirillum bisanense</name>
    <dbReference type="NCBI Taxonomy" id="414052"/>
    <lineage>
        <taxon>Bacteria</taxon>
        <taxon>Pseudomonadati</taxon>
        <taxon>Pseudomonadota</taxon>
        <taxon>Alphaproteobacteria</taxon>
        <taxon>Rhodospirillales</taxon>
        <taxon>Novispirillaceae</taxon>
        <taxon>Caenispirillum</taxon>
    </lineage>
</organism>
<dbReference type="Gene3D" id="3.30.300.20">
    <property type="match status" value="1"/>
</dbReference>
<dbReference type="GO" id="GO:0030490">
    <property type="term" value="P:maturation of SSU-rRNA"/>
    <property type="evidence" value="ECO:0007669"/>
    <property type="project" value="UniProtKB-UniRule"/>
</dbReference>
<comment type="subcellular location">
    <subcellularLocation>
        <location evidence="2">Cytoplasm</location>
    </subcellularLocation>
</comment>
<proteinExistence type="inferred from homology"/>
<dbReference type="RefSeq" id="WP_097278001.1">
    <property type="nucleotide sequence ID" value="NZ_OCNJ01000002.1"/>
</dbReference>
<comment type="similarity">
    <text evidence="2">Belongs to the RbfA family.</text>
</comment>
<evidence type="ECO:0000256" key="1">
    <source>
        <dbReference type="ARBA" id="ARBA00022517"/>
    </source>
</evidence>
<name>A0A286G915_9PROT</name>
<evidence type="ECO:0000313" key="4">
    <source>
        <dbReference type="EMBL" id="SOD92043.1"/>
    </source>
</evidence>
<dbReference type="EMBL" id="OCNJ01000002">
    <property type="protein sequence ID" value="SOD92043.1"/>
    <property type="molecule type" value="Genomic_DNA"/>
</dbReference>
<dbReference type="InterPro" id="IPR015946">
    <property type="entry name" value="KH_dom-like_a/b"/>
</dbReference>
<dbReference type="InterPro" id="IPR020053">
    <property type="entry name" value="Ribosome-bd_factorA_CS"/>
</dbReference>